<proteinExistence type="predicted"/>
<dbReference type="Pfam" id="PF00990">
    <property type="entry name" value="GGDEF"/>
    <property type="match status" value="1"/>
</dbReference>
<dbReference type="GO" id="GO:0043709">
    <property type="term" value="P:cell adhesion involved in single-species biofilm formation"/>
    <property type="evidence" value="ECO:0007669"/>
    <property type="project" value="TreeGrafter"/>
</dbReference>
<organism evidence="2 3">
    <name type="scientific">Thermosipho atlanticus DSM 15807</name>
    <dbReference type="NCBI Taxonomy" id="1123380"/>
    <lineage>
        <taxon>Bacteria</taxon>
        <taxon>Thermotogati</taxon>
        <taxon>Thermotogota</taxon>
        <taxon>Thermotogae</taxon>
        <taxon>Thermotogales</taxon>
        <taxon>Fervidobacteriaceae</taxon>
        <taxon>Thermosipho</taxon>
    </lineage>
</organism>
<evidence type="ECO:0000259" key="1">
    <source>
        <dbReference type="PROSITE" id="PS50887"/>
    </source>
</evidence>
<dbReference type="NCBIfam" id="TIGR00254">
    <property type="entry name" value="GGDEF"/>
    <property type="match status" value="1"/>
</dbReference>
<evidence type="ECO:0000313" key="2">
    <source>
        <dbReference type="EMBL" id="SHH51855.1"/>
    </source>
</evidence>
<dbReference type="AlphaFoldDB" id="A0A1M5TM12"/>
<keyword evidence="3" id="KW-1185">Reference proteome</keyword>
<dbReference type="GO" id="GO:1902201">
    <property type="term" value="P:negative regulation of bacterial-type flagellum-dependent cell motility"/>
    <property type="evidence" value="ECO:0007669"/>
    <property type="project" value="TreeGrafter"/>
</dbReference>
<dbReference type="InterPro" id="IPR043128">
    <property type="entry name" value="Rev_trsase/Diguanyl_cyclase"/>
</dbReference>
<dbReference type="InterPro" id="IPR029787">
    <property type="entry name" value="Nucleotide_cyclase"/>
</dbReference>
<protein>
    <submittedName>
        <fullName evidence="2">Diguanylate cyclase (GGDEF) domain-containing protein</fullName>
    </submittedName>
</protein>
<feature type="domain" description="GGDEF" evidence="1">
    <location>
        <begin position="206"/>
        <end position="335"/>
    </location>
</feature>
<dbReference type="PANTHER" id="PTHR45138:SF6">
    <property type="entry name" value="DIGUANYLATE CYCLASE DGCN"/>
    <property type="match status" value="1"/>
</dbReference>
<dbReference type="GO" id="GO:0005886">
    <property type="term" value="C:plasma membrane"/>
    <property type="evidence" value="ECO:0007669"/>
    <property type="project" value="TreeGrafter"/>
</dbReference>
<dbReference type="Gene3D" id="3.30.70.270">
    <property type="match status" value="1"/>
</dbReference>
<dbReference type="CDD" id="cd01949">
    <property type="entry name" value="GGDEF"/>
    <property type="match status" value="1"/>
</dbReference>
<dbReference type="GO" id="GO:0052621">
    <property type="term" value="F:diguanylate cyclase activity"/>
    <property type="evidence" value="ECO:0007669"/>
    <property type="project" value="TreeGrafter"/>
</dbReference>
<dbReference type="SMART" id="SM00267">
    <property type="entry name" value="GGDEF"/>
    <property type="match status" value="1"/>
</dbReference>
<dbReference type="EMBL" id="FQXN01000005">
    <property type="protein sequence ID" value="SHH51855.1"/>
    <property type="molecule type" value="Genomic_DNA"/>
</dbReference>
<dbReference type="Proteomes" id="UP000242592">
    <property type="component" value="Unassembled WGS sequence"/>
</dbReference>
<gene>
    <name evidence="2" type="ORF">SAMN02745199_1399</name>
</gene>
<dbReference type="SUPFAM" id="SSF55073">
    <property type="entry name" value="Nucleotide cyclase"/>
    <property type="match status" value="1"/>
</dbReference>
<dbReference type="InterPro" id="IPR050469">
    <property type="entry name" value="Diguanylate_Cyclase"/>
</dbReference>
<name>A0A1M5TM12_9BACT</name>
<accession>A0A1M5TM12</accession>
<dbReference type="InterPro" id="IPR000160">
    <property type="entry name" value="GGDEF_dom"/>
</dbReference>
<dbReference type="PANTHER" id="PTHR45138">
    <property type="entry name" value="REGULATORY COMPONENTS OF SENSORY TRANSDUCTION SYSTEM"/>
    <property type="match status" value="1"/>
</dbReference>
<sequence>MIKLRINLSEYCDLVTSKIILETSIEILKKGDVPVFFETLSEKLKSFLNFDGWTVVGILENKPKFIAYSKHYERLNFEKIEEKMSNREKFIYMQVKSKRRWRYIKNLQKEEIWIPRGNILSSWIGIPLIFKDIDVYTILNLEYFTPKKLTTKNKIFLDHFQKNFFVYASKFLDIKALFDQKYIDPLTGLKNRFYLEKVFSEIDNSEKIGIIFCDLDGFKNINDKYGHKFGDEVLKIASKRIKNIVKSTDDVIRYGGDEFVVLTKNTEGVNKIINRIKQFVSKREISIDNQVVNIGISCGYAIFPDETNNLQEALNISDMRMYKEKEKNKNIYKRR</sequence>
<dbReference type="STRING" id="1123380.SAMN02745199_1399"/>
<evidence type="ECO:0000313" key="3">
    <source>
        <dbReference type="Proteomes" id="UP000242592"/>
    </source>
</evidence>
<reference evidence="3" key="1">
    <citation type="submission" date="2016-11" db="EMBL/GenBank/DDBJ databases">
        <authorList>
            <person name="Varghese N."/>
            <person name="Submissions S."/>
        </authorList>
    </citation>
    <scope>NUCLEOTIDE SEQUENCE [LARGE SCALE GENOMIC DNA]</scope>
    <source>
        <strain evidence="3">DSM 15807</strain>
    </source>
</reference>
<dbReference type="PROSITE" id="PS50887">
    <property type="entry name" value="GGDEF"/>
    <property type="match status" value="1"/>
</dbReference>